<dbReference type="PROSITE" id="PS50082">
    <property type="entry name" value="WD_REPEATS_2"/>
    <property type="match status" value="3"/>
</dbReference>
<dbReference type="OrthoDB" id="501687at2"/>
<feature type="repeat" description="WD" evidence="1">
    <location>
        <begin position="672"/>
        <end position="702"/>
    </location>
</feature>
<dbReference type="InterPro" id="IPR001680">
    <property type="entry name" value="WD40_rpt"/>
</dbReference>
<dbReference type="Pfam" id="PF00400">
    <property type="entry name" value="WD40"/>
    <property type="match status" value="5"/>
</dbReference>
<gene>
    <name evidence="2" type="ORF">BC008_13080</name>
</gene>
<sequence>MVLNSQPSPSENTDRSWECIPTTSRYVDKIVFSPDGRILASFSFRSTEFVNLWDVTTSQKIYSANYSDLMNLDGAKGRYGGRLEFEWCLSAFFSPDGKSLTCNGFIWDLNRREVINARTLKLPFENHNQCLAVSPDLQIAVAASDAGTVKFWDMSTEKEIYTLFLGHNVSKNEIYQNLFSPDGKIFASLIWFRGSSDFYPDRQDQEKIKLWEVKTGMELGTIPLPNVTAETKYTGTLAFSSDGRILASNCGDICRRVIVLSEAATGKEIWRFEGFGSQDSRGLQHKITSLAFSPDDQFLASGDSSGGITLWQLRKERSQPLTIKKIRTFVGSISHDPIQTLAFTPDGQTLASGAGYNNGGITLWDVKSGKEHKSFLGHWMSDKRICSDYFEYRSEEVAISPDGKIIATVDSSNDMIKLWDTRSGAFLRCLRYNSYRFGISTRIVFVGEIVFSQDGKFLISVHESCNTITPSKIFIWEVTTGKKIKSIKYRGYDEPFASRTINQYGDLLAVIKRRECPVKILQVRNGKTVCTLAGDYDEVWQIIFSPDKRLIATRHNISEFAIWEIETGRLIRILNTDHTEKEPVCVLFSPDGEILAIANTNYITLWQVSSGEKIRIINRFQPNWHSYMAFTPDGKTLAFTQAVSNSFSTINLWDIDTDSNICTLELGSIYQITSLNFSGNGEFLVSSTRDGGIRVWQQNSSQ</sequence>
<dbReference type="EMBL" id="LMTZ01000139">
    <property type="protein sequence ID" value="KST63396.1"/>
    <property type="molecule type" value="Genomic_DNA"/>
</dbReference>
<dbReference type="SUPFAM" id="SSF69322">
    <property type="entry name" value="Tricorn protease domain 2"/>
    <property type="match status" value="1"/>
</dbReference>
<keyword evidence="3" id="KW-1185">Reference proteome</keyword>
<dbReference type="Gene3D" id="2.130.10.10">
    <property type="entry name" value="YVTN repeat-like/Quinoprotein amine dehydrogenase"/>
    <property type="match status" value="4"/>
</dbReference>
<dbReference type="AlphaFoldDB" id="A0A0V7ZFN6"/>
<organism evidence="2 3">
    <name type="scientific">Mastigocoleus testarum BC008</name>
    <dbReference type="NCBI Taxonomy" id="371196"/>
    <lineage>
        <taxon>Bacteria</taxon>
        <taxon>Bacillati</taxon>
        <taxon>Cyanobacteriota</taxon>
        <taxon>Cyanophyceae</taxon>
        <taxon>Nostocales</taxon>
        <taxon>Hapalosiphonaceae</taxon>
        <taxon>Mastigocoleus</taxon>
    </lineage>
</organism>
<dbReference type="SMART" id="SM00320">
    <property type="entry name" value="WD40"/>
    <property type="match status" value="8"/>
</dbReference>
<dbReference type="RefSeq" id="WP_058184418.1">
    <property type="nucleotide sequence ID" value="NZ_LMTZ01000139.1"/>
</dbReference>
<evidence type="ECO:0000313" key="3">
    <source>
        <dbReference type="Proteomes" id="UP000053372"/>
    </source>
</evidence>
<reference evidence="2 3" key="1">
    <citation type="journal article" date="2015" name="Genome Announc.">
        <title>Draft Genome of the Euendolithic (true boring) Cyanobacterium Mastigocoleus testarum strain BC008.</title>
        <authorList>
            <person name="Guida B.S."/>
            <person name="Garcia-Pichel F."/>
        </authorList>
    </citation>
    <scope>NUCLEOTIDE SEQUENCE [LARGE SCALE GENOMIC DNA]</scope>
    <source>
        <strain evidence="2 3">BC008</strain>
    </source>
</reference>
<dbReference type="PROSITE" id="PS50294">
    <property type="entry name" value="WD_REPEATS_REGION"/>
    <property type="match status" value="2"/>
</dbReference>
<accession>A0A0V7ZFN6</accession>
<name>A0A0V7ZFN6_9CYAN</name>
<feature type="repeat" description="WD" evidence="1">
    <location>
        <begin position="280"/>
        <end position="321"/>
    </location>
</feature>
<feature type="repeat" description="WD" evidence="1">
    <location>
        <begin position="131"/>
        <end position="162"/>
    </location>
</feature>
<keyword evidence="1" id="KW-0853">WD repeat</keyword>
<dbReference type="Proteomes" id="UP000053372">
    <property type="component" value="Unassembled WGS sequence"/>
</dbReference>
<dbReference type="InterPro" id="IPR015943">
    <property type="entry name" value="WD40/YVTN_repeat-like_dom_sf"/>
</dbReference>
<dbReference type="PANTHER" id="PTHR19879">
    <property type="entry name" value="TRANSCRIPTION INITIATION FACTOR TFIID"/>
    <property type="match status" value="1"/>
</dbReference>
<comment type="caution">
    <text evidence="2">The sequence shown here is derived from an EMBL/GenBank/DDBJ whole genome shotgun (WGS) entry which is preliminary data.</text>
</comment>
<dbReference type="PANTHER" id="PTHR19879:SF9">
    <property type="entry name" value="TRANSCRIPTION INITIATION FACTOR TFIID SUBUNIT 5"/>
    <property type="match status" value="1"/>
</dbReference>
<evidence type="ECO:0000256" key="1">
    <source>
        <dbReference type="PROSITE-ProRule" id="PRU00221"/>
    </source>
</evidence>
<dbReference type="SUPFAM" id="SSF50998">
    <property type="entry name" value="Quinoprotein alcohol dehydrogenase-like"/>
    <property type="match status" value="1"/>
</dbReference>
<protein>
    <submittedName>
        <fullName evidence="2">Uncharacterized protein</fullName>
    </submittedName>
</protein>
<evidence type="ECO:0000313" key="2">
    <source>
        <dbReference type="EMBL" id="KST63396.1"/>
    </source>
</evidence>
<dbReference type="InterPro" id="IPR011047">
    <property type="entry name" value="Quinoprotein_ADH-like_sf"/>
</dbReference>
<proteinExistence type="predicted"/>